<sequence>MKKYKTNAVYIKELKQSVRSLKFPATVGLYCFILAVIGLFTLVAMSASGYTLYNSYTIKQDFVIFCSILFGLEFSLVIFVVPAITGGAISSEKDHGTLDILIATSLGTPRIIIGKLLSAISKLMLYVISSLPILALVFTMGGASLATLVKYILLIILTAIYIGSFGILMSVIYRKTSTATAITYIWVMFITLGTIFITLISNMLSLTDNRFLNPIFLLNPVVTLFALLDVQIGLPDVIGNYIEFQNNTDFLMKNWFSISLITQAVITIINISLANHILNPFRCGARK</sequence>
<protein>
    <recommendedName>
        <fullName evidence="4">ABC-2 type transporter</fullName>
    </recommendedName>
</protein>
<dbReference type="Proteomes" id="UP000018227">
    <property type="component" value="Unassembled WGS sequence"/>
</dbReference>
<feature type="transmembrane region" description="Helical" evidence="1">
    <location>
        <begin position="21"/>
        <end position="42"/>
    </location>
</feature>
<keyword evidence="3" id="KW-1185">Reference proteome</keyword>
<name>V2Y4P9_9FIRM</name>
<gene>
    <name evidence="2" type="ORF">GCWU0000282_001521</name>
</gene>
<organism evidence="2 3">
    <name type="scientific">Catonella morbi ATCC 51271</name>
    <dbReference type="NCBI Taxonomy" id="592026"/>
    <lineage>
        <taxon>Bacteria</taxon>
        <taxon>Bacillati</taxon>
        <taxon>Bacillota</taxon>
        <taxon>Clostridia</taxon>
        <taxon>Lachnospirales</taxon>
        <taxon>Lachnospiraceae</taxon>
        <taxon>Catonella</taxon>
    </lineage>
</organism>
<dbReference type="GO" id="GO:0005886">
    <property type="term" value="C:plasma membrane"/>
    <property type="evidence" value="ECO:0007669"/>
    <property type="project" value="UniProtKB-SubCell"/>
</dbReference>
<keyword evidence="1" id="KW-1133">Transmembrane helix</keyword>
<evidence type="ECO:0000256" key="1">
    <source>
        <dbReference type="SAM" id="Phobius"/>
    </source>
</evidence>
<feature type="transmembrane region" description="Helical" evidence="1">
    <location>
        <begin position="123"/>
        <end position="145"/>
    </location>
</feature>
<proteinExistence type="predicted"/>
<evidence type="ECO:0000313" key="3">
    <source>
        <dbReference type="Proteomes" id="UP000018227"/>
    </source>
</evidence>
<feature type="transmembrane region" description="Helical" evidence="1">
    <location>
        <begin position="216"/>
        <end position="234"/>
    </location>
</feature>
<feature type="transmembrane region" description="Helical" evidence="1">
    <location>
        <begin position="152"/>
        <end position="172"/>
    </location>
</feature>
<accession>V2Y4P9</accession>
<dbReference type="RefSeq" id="WP_023354393.1">
    <property type="nucleotide sequence ID" value="NZ_KI535368.1"/>
</dbReference>
<feature type="transmembrane region" description="Helical" evidence="1">
    <location>
        <begin position="184"/>
        <end position="204"/>
    </location>
</feature>
<dbReference type="PANTHER" id="PTHR43471">
    <property type="entry name" value="ABC TRANSPORTER PERMEASE"/>
    <property type="match status" value="1"/>
</dbReference>
<dbReference type="HOGENOM" id="CLU_066398_1_0_9"/>
<reference evidence="2 3" key="1">
    <citation type="submission" date="2013-06" db="EMBL/GenBank/DDBJ databases">
        <authorList>
            <person name="Weinstock G."/>
            <person name="Sodergren E."/>
            <person name="Clifton S."/>
            <person name="Fulton L."/>
            <person name="Fulton B."/>
            <person name="Courtney L."/>
            <person name="Fronick C."/>
            <person name="Harrison M."/>
            <person name="Strong C."/>
            <person name="Farmer C."/>
            <person name="Delahaunty K."/>
            <person name="Markovic C."/>
            <person name="Hall O."/>
            <person name="Minx P."/>
            <person name="Tomlinson C."/>
            <person name="Mitreva M."/>
            <person name="Nelson J."/>
            <person name="Hou S."/>
            <person name="Wollam A."/>
            <person name="Pepin K.H."/>
            <person name="Johnson M."/>
            <person name="Bhonagiri V."/>
            <person name="Nash W.E."/>
            <person name="Warren W."/>
            <person name="Chinwalla A."/>
            <person name="Mardis E.R."/>
            <person name="Wilson R.K."/>
        </authorList>
    </citation>
    <scope>NUCLEOTIDE SEQUENCE [LARGE SCALE GENOMIC DNA]</scope>
    <source>
        <strain evidence="2 3">ATCC 51271</strain>
    </source>
</reference>
<feature type="transmembrane region" description="Helical" evidence="1">
    <location>
        <begin position="96"/>
        <end position="117"/>
    </location>
</feature>
<dbReference type="STRING" id="592026.GCWU0000282_001521"/>
<dbReference type="PANTHER" id="PTHR43471:SF12">
    <property type="entry name" value="HYPOTHETICAL MEMBRANE PROTEIN, CONSERVED"/>
    <property type="match status" value="1"/>
</dbReference>
<dbReference type="eggNOG" id="COG1277">
    <property type="taxonomic scope" value="Bacteria"/>
</dbReference>
<dbReference type="AlphaFoldDB" id="V2Y4P9"/>
<dbReference type="EMBL" id="ACIL03000013">
    <property type="protein sequence ID" value="ESL02651.1"/>
    <property type="molecule type" value="Genomic_DNA"/>
</dbReference>
<dbReference type="GO" id="GO:0140359">
    <property type="term" value="F:ABC-type transporter activity"/>
    <property type="evidence" value="ECO:0007669"/>
    <property type="project" value="InterPro"/>
</dbReference>
<evidence type="ECO:0008006" key="4">
    <source>
        <dbReference type="Google" id="ProtNLM"/>
    </source>
</evidence>
<keyword evidence="1" id="KW-0472">Membrane</keyword>
<feature type="transmembrane region" description="Helical" evidence="1">
    <location>
        <begin position="254"/>
        <end position="278"/>
    </location>
</feature>
<dbReference type="OrthoDB" id="9815855at2"/>
<feature type="transmembrane region" description="Helical" evidence="1">
    <location>
        <begin position="62"/>
        <end position="84"/>
    </location>
</feature>
<evidence type="ECO:0000313" key="2">
    <source>
        <dbReference type="EMBL" id="ESL02651.1"/>
    </source>
</evidence>
<comment type="caution">
    <text evidence="2">The sequence shown here is derived from an EMBL/GenBank/DDBJ whole genome shotgun (WGS) entry which is preliminary data.</text>
</comment>
<keyword evidence="1" id="KW-0812">Transmembrane</keyword>
<dbReference type="Pfam" id="PF12679">
    <property type="entry name" value="ABC2_membrane_2"/>
    <property type="match status" value="1"/>
</dbReference>